<name>A0ABR2ZY10_9AGAR</name>
<keyword evidence="2" id="KW-1185">Reference proteome</keyword>
<accession>A0ABR2ZY10</accession>
<dbReference type="Proteomes" id="UP001437256">
    <property type="component" value="Unassembled WGS sequence"/>
</dbReference>
<sequence>MVTNAQSMTIVRELIQEEEASEAGNGAQSLRKRSEHSVWVTVEGEPCHKWTVIRVVFSEKDGYDRKK</sequence>
<comment type="caution">
    <text evidence="1">The sequence shown here is derived from an EMBL/GenBank/DDBJ whole genome shotgun (WGS) entry which is preliminary data.</text>
</comment>
<evidence type="ECO:0000313" key="1">
    <source>
        <dbReference type="EMBL" id="KAL0065969.1"/>
    </source>
</evidence>
<protein>
    <submittedName>
        <fullName evidence="1">Uncharacterized protein</fullName>
    </submittedName>
</protein>
<gene>
    <name evidence="1" type="ORF">AAF712_007097</name>
</gene>
<evidence type="ECO:0000313" key="2">
    <source>
        <dbReference type="Proteomes" id="UP001437256"/>
    </source>
</evidence>
<proteinExistence type="predicted"/>
<dbReference type="EMBL" id="JBBXMP010000041">
    <property type="protein sequence ID" value="KAL0065969.1"/>
    <property type="molecule type" value="Genomic_DNA"/>
</dbReference>
<reference evidence="1 2" key="1">
    <citation type="submission" date="2024-05" db="EMBL/GenBank/DDBJ databases">
        <title>A draft genome resource for the thread blight pathogen Marasmius tenuissimus strain MS-2.</title>
        <authorList>
            <person name="Yulfo-Soto G.E."/>
            <person name="Baruah I.K."/>
            <person name="Amoako-Attah I."/>
            <person name="Bukari Y."/>
            <person name="Meinhardt L.W."/>
            <person name="Bailey B.A."/>
            <person name="Cohen S.P."/>
        </authorList>
    </citation>
    <scope>NUCLEOTIDE SEQUENCE [LARGE SCALE GENOMIC DNA]</scope>
    <source>
        <strain evidence="1 2">MS-2</strain>
    </source>
</reference>
<organism evidence="1 2">
    <name type="scientific">Marasmius tenuissimus</name>
    <dbReference type="NCBI Taxonomy" id="585030"/>
    <lineage>
        <taxon>Eukaryota</taxon>
        <taxon>Fungi</taxon>
        <taxon>Dikarya</taxon>
        <taxon>Basidiomycota</taxon>
        <taxon>Agaricomycotina</taxon>
        <taxon>Agaricomycetes</taxon>
        <taxon>Agaricomycetidae</taxon>
        <taxon>Agaricales</taxon>
        <taxon>Marasmiineae</taxon>
        <taxon>Marasmiaceae</taxon>
        <taxon>Marasmius</taxon>
    </lineage>
</organism>
<feature type="non-terminal residue" evidence="1">
    <location>
        <position position="67"/>
    </location>
</feature>